<reference evidence="3 4" key="1">
    <citation type="submission" date="2020-06" db="EMBL/GenBank/DDBJ databases">
        <title>Acidovorax antarctica sp. nov., isolated from Corinth ice sheet soil, Antarctic Fields Peninsula.</title>
        <authorList>
            <person name="Xu Q."/>
            <person name="Peng F."/>
        </authorList>
    </citation>
    <scope>NUCLEOTIDE SEQUENCE [LARGE SCALE GENOMIC DNA]</scope>
    <source>
        <strain evidence="3 4">16-35-5</strain>
    </source>
</reference>
<dbReference type="KEGG" id="aant:HUK68_13370"/>
<dbReference type="EMBL" id="CP054840">
    <property type="protein sequence ID" value="QKV53801.1"/>
    <property type="molecule type" value="Genomic_DNA"/>
</dbReference>
<evidence type="ECO:0000313" key="3">
    <source>
        <dbReference type="EMBL" id="QKV53801.1"/>
    </source>
</evidence>
<protein>
    <submittedName>
        <fullName evidence="3">Uncharacterized protein</fullName>
    </submittedName>
</protein>
<keyword evidence="1" id="KW-1133">Transmembrane helix</keyword>
<evidence type="ECO:0000313" key="4">
    <source>
        <dbReference type="Proteomes" id="UP000509579"/>
    </source>
</evidence>
<feature type="signal peptide" evidence="2">
    <location>
        <begin position="1"/>
        <end position="22"/>
    </location>
</feature>
<keyword evidence="2" id="KW-0732">Signal</keyword>
<proteinExistence type="predicted"/>
<dbReference type="AlphaFoldDB" id="A0A6N1X392"/>
<gene>
    <name evidence="3" type="ORF">HUK68_13370</name>
</gene>
<feature type="transmembrane region" description="Helical" evidence="1">
    <location>
        <begin position="148"/>
        <end position="166"/>
    </location>
</feature>
<dbReference type="RefSeq" id="WP_175504607.1">
    <property type="nucleotide sequence ID" value="NZ_CP054840.1"/>
</dbReference>
<keyword evidence="1" id="KW-0472">Membrane</keyword>
<accession>A0A6N1X392</accession>
<evidence type="ECO:0000256" key="2">
    <source>
        <dbReference type="SAM" id="SignalP"/>
    </source>
</evidence>
<feature type="chain" id="PRO_5026958769" evidence="2">
    <location>
        <begin position="23"/>
        <end position="178"/>
    </location>
</feature>
<sequence length="178" mass="17746">MFNAILAGASLLAGLYGPPALADEGHSHDAAPAPAAAPAIPRFAAASELFEIVGTADGTQLALYLDRFADNAPAAGATLEVSVGSTPVAVKEVAAGEFAGTLAQPLPAGVTSVTVMVDAGNETDLLAGDFDVHEEAHGAHPPRDGRALWPWAAAGLALAATALSLLRRAHARRAGGAA</sequence>
<name>A0A6N1X392_9BURK</name>
<evidence type="ECO:0000256" key="1">
    <source>
        <dbReference type="SAM" id="Phobius"/>
    </source>
</evidence>
<dbReference type="Proteomes" id="UP000509579">
    <property type="component" value="Chromosome"/>
</dbReference>
<organism evidence="3 4">
    <name type="scientific">Comamonas antarctica</name>
    <dbReference type="NCBI Taxonomy" id="2743470"/>
    <lineage>
        <taxon>Bacteria</taxon>
        <taxon>Pseudomonadati</taxon>
        <taxon>Pseudomonadota</taxon>
        <taxon>Betaproteobacteria</taxon>
        <taxon>Burkholderiales</taxon>
        <taxon>Comamonadaceae</taxon>
        <taxon>Comamonas</taxon>
    </lineage>
</organism>
<keyword evidence="4" id="KW-1185">Reference proteome</keyword>
<keyword evidence="1" id="KW-0812">Transmembrane</keyword>